<dbReference type="Gene3D" id="1.25.40.10">
    <property type="entry name" value="Tetratricopeptide repeat domain"/>
    <property type="match status" value="1"/>
</dbReference>
<reference evidence="4 5" key="1">
    <citation type="journal article" date="2011" name="J. Bacteriol.">
        <title>Genome sequence of the mercury-methylating and pleomorphic Desulfovibrio africanus Strain Walvis Bay.</title>
        <authorList>
            <person name="Brown S.D."/>
            <person name="Wall J.D."/>
            <person name="Kucken A.M."/>
            <person name="Gilmour C.C."/>
            <person name="Podar M."/>
            <person name="Brandt C.C."/>
            <person name="Teshima H."/>
            <person name="Detter J.C."/>
            <person name="Han C.S."/>
            <person name="Land M.L."/>
            <person name="Lucas S."/>
            <person name="Han J."/>
            <person name="Pennacchio L."/>
            <person name="Nolan M."/>
            <person name="Pitluck S."/>
            <person name="Woyke T."/>
            <person name="Goodwin L."/>
            <person name="Palumbo A.V."/>
            <person name="Elias D.A."/>
        </authorList>
    </citation>
    <scope>NUCLEOTIDE SEQUENCE [LARGE SCALE GENOMIC DNA]</scope>
    <source>
        <strain evidence="4 5">Walvis Bay</strain>
    </source>
</reference>
<dbReference type="InterPro" id="IPR019734">
    <property type="entry name" value="TPR_rpt"/>
</dbReference>
<dbReference type="RefSeq" id="WP_014260886.1">
    <property type="nucleotide sequence ID" value="NC_016629.1"/>
</dbReference>
<evidence type="ECO:0000313" key="4">
    <source>
        <dbReference type="EMBL" id="EGJ51230.1"/>
    </source>
</evidence>
<dbReference type="AlphaFoldDB" id="F3Z221"/>
<dbReference type="InterPro" id="IPR011990">
    <property type="entry name" value="TPR-like_helical_dom_sf"/>
</dbReference>
<dbReference type="InterPro" id="IPR034706">
    <property type="entry name" value="CpoB"/>
</dbReference>
<feature type="coiled-coil region" evidence="2">
    <location>
        <begin position="35"/>
        <end position="121"/>
    </location>
</feature>
<dbReference type="PROSITE" id="PS51257">
    <property type="entry name" value="PROKAR_LIPOPROTEIN"/>
    <property type="match status" value="1"/>
</dbReference>
<protein>
    <submittedName>
        <fullName evidence="4">Tol-pal system protein YbgF</fullName>
    </submittedName>
</protein>
<evidence type="ECO:0000256" key="2">
    <source>
        <dbReference type="SAM" id="Coils"/>
    </source>
</evidence>
<dbReference type="PROSITE" id="PS50005">
    <property type="entry name" value="TPR"/>
    <property type="match status" value="1"/>
</dbReference>
<organism evidence="4 5">
    <name type="scientific">Desulfocurvibacter africanus subsp. africanus str. Walvis Bay</name>
    <dbReference type="NCBI Taxonomy" id="690850"/>
    <lineage>
        <taxon>Bacteria</taxon>
        <taxon>Pseudomonadati</taxon>
        <taxon>Thermodesulfobacteriota</taxon>
        <taxon>Desulfovibrionia</taxon>
        <taxon>Desulfovibrionales</taxon>
        <taxon>Desulfovibrionaceae</taxon>
        <taxon>Desulfocurvibacter</taxon>
    </lineage>
</organism>
<proteinExistence type="inferred from homology"/>
<dbReference type="eggNOG" id="COG1729">
    <property type="taxonomic scope" value="Bacteria"/>
</dbReference>
<evidence type="ECO:0000313" key="5">
    <source>
        <dbReference type="Proteomes" id="UP000007844"/>
    </source>
</evidence>
<gene>
    <name evidence="4" type="ORF">Desaf_2922</name>
</gene>
<dbReference type="Proteomes" id="UP000007844">
    <property type="component" value="Chromosome"/>
</dbReference>
<dbReference type="HAMAP" id="MF_02066">
    <property type="entry name" value="CpoB"/>
    <property type="match status" value="1"/>
</dbReference>
<keyword evidence="3" id="KW-0732">Signal</keyword>
<dbReference type="Pfam" id="PF13174">
    <property type="entry name" value="TPR_6"/>
    <property type="match status" value="3"/>
</dbReference>
<sequence length="289" mass="32604" precursor="true">MKRIPCHIALLAGLSVLTITGCASQADVNLLQAQVQQQATQQRNVQQRVNELETQLRQIQSQVQEVDKRLKSLLQLSTQNTSAQSAQANMWSEMESMRVQFAKLQGEMDTLVRENQLAEQQGLKPEAVRALMQEVEDMKTALQSQLAIDFEQLSKEEKAVKGDQGAQSSDPAQALYLRALDNFKKRNYMNAQSMWAEFVKAYPKHELVSNAIFWQGESFYQTGDFARAVLSYQDVITKYPKSNKIPAAMLKQGIAFKKIGKDKAGDLVLQELVKKYPKSAEAKRAKSFQ</sequence>
<dbReference type="GO" id="GO:0051301">
    <property type="term" value="P:cell division"/>
    <property type="evidence" value="ECO:0007669"/>
    <property type="project" value="InterPro"/>
</dbReference>
<feature type="signal peptide" evidence="3">
    <location>
        <begin position="1"/>
        <end position="25"/>
    </location>
</feature>
<keyword evidence="5" id="KW-1185">Reference proteome</keyword>
<dbReference type="KEGG" id="daf:Desaf_2922"/>
<dbReference type="EMBL" id="CP003221">
    <property type="protein sequence ID" value="EGJ51230.1"/>
    <property type="molecule type" value="Genomic_DNA"/>
</dbReference>
<dbReference type="NCBIfam" id="TIGR02795">
    <property type="entry name" value="tol_pal_ybgF"/>
    <property type="match status" value="1"/>
</dbReference>
<evidence type="ECO:0000256" key="3">
    <source>
        <dbReference type="SAM" id="SignalP"/>
    </source>
</evidence>
<accession>F3Z221</accession>
<keyword evidence="1" id="KW-0802">TPR repeat</keyword>
<dbReference type="STRING" id="690850.Desaf_2922"/>
<feature type="chain" id="PRO_5039941230" evidence="3">
    <location>
        <begin position="26"/>
        <end position="289"/>
    </location>
</feature>
<dbReference type="InterPro" id="IPR014162">
    <property type="entry name" value="CpoB_C"/>
</dbReference>
<evidence type="ECO:0000256" key="1">
    <source>
        <dbReference type="PROSITE-ProRule" id="PRU00339"/>
    </source>
</evidence>
<feature type="repeat" description="TPR" evidence="1">
    <location>
        <begin position="209"/>
        <end position="242"/>
    </location>
</feature>
<dbReference type="HOGENOM" id="CLU_044315_3_0_7"/>
<name>F3Z221_DESAF</name>
<keyword evidence="2" id="KW-0175">Coiled coil</keyword>
<dbReference type="SUPFAM" id="SSF48452">
    <property type="entry name" value="TPR-like"/>
    <property type="match status" value="1"/>
</dbReference>